<gene>
    <name evidence="2" type="ORF">NEZAVI_LOCUS7176</name>
</gene>
<dbReference type="Proteomes" id="UP001152798">
    <property type="component" value="Chromosome 3"/>
</dbReference>
<organism evidence="2 3">
    <name type="scientific">Nezara viridula</name>
    <name type="common">Southern green stink bug</name>
    <name type="synonym">Cimex viridulus</name>
    <dbReference type="NCBI Taxonomy" id="85310"/>
    <lineage>
        <taxon>Eukaryota</taxon>
        <taxon>Metazoa</taxon>
        <taxon>Ecdysozoa</taxon>
        <taxon>Arthropoda</taxon>
        <taxon>Hexapoda</taxon>
        <taxon>Insecta</taxon>
        <taxon>Pterygota</taxon>
        <taxon>Neoptera</taxon>
        <taxon>Paraneoptera</taxon>
        <taxon>Hemiptera</taxon>
        <taxon>Heteroptera</taxon>
        <taxon>Panheteroptera</taxon>
        <taxon>Pentatomomorpha</taxon>
        <taxon>Pentatomoidea</taxon>
        <taxon>Pentatomidae</taxon>
        <taxon>Pentatominae</taxon>
        <taxon>Nezara</taxon>
    </lineage>
</organism>
<accession>A0A9P0MK86</accession>
<keyword evidence="1" id="KW-1133">Transmembrane helix</keyword>
<evidence type="ECO:0000313" key="3">
    <source>
        <dbReference type="Proteomes" id="UP001152798"/>
    </source>
</evidence>
<dbReference type="PANTHER" id="PTHR45902">
    <property type="entry name" value="LATROPHILIN RECEPTOR-LIKE PROTEIN A"/>
    <property type="match status" value="1"/>
</dbReference>
<dbReference type="AlphaFoldDB" id="A0A9P0MK86"/>
<reference evidence="2" key="1">
    <citation type="submission" date="2022-01" db="EMBL/GenBank/DDBJ databases">
        <authorList>
            <person name="King R."/>
        </authorList>
    </citation>
    <scope>NUCLEOTIDE SEQUENCE</scope>
</reference>
<keyword evidence="1" id="KW-0472">Membrane</keyword>
<feature type="transmembrane region" description="Helical" evidence="1">
    <location>
        <begin position="251"/>
        <end position="270"/>
    </location>
</feature>
<keyword evidence="1" id="KW-0812">Transmembrane</keyword>
<evidence type="ECO:0000256" key="1">
    <source>
        <dbReference type="SAM" id="Phobius"/>
    </source>
</evidence>
<dbReference type="PANTHER" id="PTHR45902:SF4">
    <property type="entry name" value="G-PROTEIN COUPLED RECEPTORS FAMILY 2 PROFILE 2 DOMAIN-CONTAINING PROTEIN"/>
    <property type="match status" value="1"/>
</dbReference>
<sequence length="286" mass="32961">MAQCYCDKECSTFGDCCLDKINKHKNWSTKESPLVCTSLSFNQSVFTVSNCDFGCRKCKKNCEKTVELDDYHYILDIPVFSNRSGLYYGNIYCAHCHHQLDAVRYPRVTIACTSNITIEKLTNIGVYQPGKLHWKVGKGHCSLYVHDESQKGRKCLRSITNCRMDSNADTKAKCRSYSYPVTVADKLYRNPHCAMCNGVKISDLQCDRAKKTEIFENQKIILDFKWKFERCNNTPEIVWDNIEDEDQENRLLYFAYMFIGVIGVLADAYVHVILHSTPKKCIEQTP</sequence>
<dbReference type="EMBL" id="OV725079">
    <property type="protein sequence ID" value="CAH1397329.1"/>
    <property type="molecule type" value="Genomic_DNA"/>
</dbReference>
<proteinExistence type="predicted"/>
<keyword evidence="3" id="KW-1185">Reference proteome</keyword>
<protein>
    <recommendedName>
        <fullName evidence="4">SMB domain-containing protein</fullName>
    </recommendedName>
</protein>
<dbReference type="InterPro" id="IPR053231">
    <property type="entry name" value="GPCR_LN-TM7"/>
</dbReference>
<evidence type="ECO:0000313" key="2">
    <source>
        <dbReference type="EMBL" id="CAH1397329.1"/>
    </source>
</evidence>
<evidence type="ECO:0008006" key="4">
    <source>
        <dbReference type="Google" id="ProtNLM"/>
    </source>
</evidence>
<dbReference type="OrthoDB" id="6628023at2759"/>
<name>A0A9P0MK86_NEZVI</name>